<gene>
    <name evidence="15" type="ORF">F0562_026542</name>
</gene>
<comment type="subcellular location">
    <subcellularLocation>
        <location evidence="2">Membrane</location>
        <topology evidence="2">Single-pass membrane protein</topology>
    </subcellularLocation>
</comment>
<dbReference type="GO" id="GO:0020037">
    <property type="term" value="F:heme binding"/>
    <property type="evidence" value="ECO:0007669"/>
    <property type="project" value="InterPro"/>
</dbReference>
<keyword evidence="10 13" id="KW-0408">Iron</keyword>
<dbReference type="EMBL" id="CM018037">
    <property type="protein sequence ID" value="KAA8539850.1"/>
    <property type="molecule type" value="Genomic_DNA"/>
</dbReference>
<dbReference type="GO" id="GO:0005506">
    <property type="term" value="F:iron ion binding"/>
    <property type="evidence" value="ECO:0007669"/>
    <property type="project" value="InterPro"/>
</dbReference>
<keyword evidence="9" id="KW-0560">Oxidoreductase</keyword>
<dbReference type="InterPro" id="IPR051103">
    <property type="entry name" value="Plant_metabolite_P450s"/>
</dbReference>
<evidence type="ECO:0000256" key="12">
    <source>
        <dbReference type="ARBA" id="ARBA00023136"/>
    </source>
</evidence>
<accession>A0A5J5BBR0</accession>
<dbReference type="CDD" id="cd11075">
    <property type="entry name" value="CYP77_89"/>
    <property type="match status" value="1"/>
</dbReference>
<dbReference type="OrthoDB" id="1055148at2759"/>
<dbReference type="PRINTS" id="PR00463">
    <property type="entry name" value="EP450I"/>
</dbReference>
<dbReference type="PRINTS" id="PR00385">
    <property type="entry name" value="P450"/>
</dbReference>
<evidence type="ECO:0000256" key="3">
    <source>
        <dbReference type="ARBA" id="ARBA00010515"/>
    </source>
</evidence>
<protein>
    <recommendedName>
        <fullName evidence="14">Alpha/beta hydrolase fold-3 domain-containing protein</fullName>
    </recommendedName>
</protein>
<keyword evidence="16" id="KW-1185">Reference proteome</keyword>
<evidence type="ECO:0000256" key="2">
    <source>
        <dbReference type="ARBA" id="ARBA00004167"/>
    </source>
</evidence>
<dbReference type="GO" id="GO:0016020">
    <property type="term" value="C:membrane"/>
    <property type="evidence" value="ECO:0007669"/>
    <property type="project" value="UniProtKB-SubCell"/>
</dbReference>
<comment type="similarity">
    <text evidence="3">Belongs to the 'GDXG' lipolytic enzyme family.</text>
</comment>
<dbReference type="PANTHER" id="PTHR24298:SF800">
    <property type="entry name" value="CYTOCHROME P450 89A2-RELATED"/>
    <property type="match status" value="1"/>
</dbReference>
<keyword evidence="5 13" id="KW-0349">Heme</keyword>
<evidence type="ECO:0000256" key="5">
    <source>
        <dbReference type="ARBA" id="ARBA00022617"/>
    </source>
</evidence>
<sequence>MSDQTASTNPTVDSNESPLIVLNPDGSVTRHLIFPSTSATVDPNHPSRVLTKDVTLNQSNDTWLRIFLPRHVPDSSPPCKLPLVVYYHGGGFIFGSAASTPCHDFCTIIATEIPSVVVSVEYRLAPEHRLPAAYDDCVEVLHWIKTSDDEWLTKFADFSNCYLMGTSAGGNIAYHAGLRAAAKVDDLEPLKIKGLILHHPFFGGMERTGSEMRLANDEILPVRVSDLMWDLGLPIGADRDHEYSNPTVGGGSQLCDRIRTLGWKVMVTGCDGDPLIDRQIELGKMLEDKGVQVVAVLISLFSPLFPSSPGKNSKKLPPGPPTIPIIGNFLWLRKSSFDLEPILRDLREKLGPLITLRIGSRLAIFVGSYSVAHQALVQKASVFSDQPKRLATGQILSINSAAYGPTWRLLRRNLTSEILHPSRVKSYSNARKWVLGILMDRLLNSESQQSQSAEVMVVDHFRYAMFCLLTFLCFGNKLDENQIKQIETAQRRLILSFRRFSVLNFWPKVGKILFRNRWNELIEIRQNREAVLIPLIKARKEVVRQRQHQQQEGKQKEGGEDHGVVAYIDTLVDLELPDEKRKVKDGEIVSLCGAFLTAGTDTTSTTLEWIMANLLKYPRVQAKLYEEISAIVGPPPSPRKLGKEQRVVVTEEELQMMLYLKAVVLEGLRRHPLGHFVLPHSVTEDVELDGYIVPKNATVNFMVAEIGWDPKVWDDPMEFKPERFFSAGVREGEVFDITGSREIKMMPFGAGRRICLGSGLALLHLEYFVANLIWYFEWTAVDDVNLSEKFEFTVVMKNPLRAHISPRTKEE</sequence>
<dbReference type="InterPro" id="IPR002401">
    <property type="entry name" value="Cyt_P450_E_grp-I"/>
</dbReference>
<keyword evidence="12" id="KW-0472">Membrane</keyword>
<evidence type="ECO:0000256" key="11">
    <source>
        <dbReference type="ARBA" id="ARBA00023033"/>
    </source>
</evidence>
<dbReference type="InterPro" id="IPR001128">
    <property type="entry name" value="Cyt_P450"/>
</dbReference>
<evidence type="ECO:0000256" key="7">
    <source>
        <dbReference type="ARBA" id="ARBA00022723"/>
    </source>
</evidence>
<dbReference type="FunFam" id="1.10.630.10:FF:000012">
    <property type="entry name" value="Cytochrome P450 family protein"/>
    <property type="match status" value="1"/>
</dbReference>
<dbReference type="Pfam" id="PF07859">
    <property type="entry name" value="Abhydrolase_3"/>
    <property type="match status" value="1"/>
</dbReference>
<evidence type="ECO:0000256" key="4">
    <source>
        <dbReference type="ARBA" id="ARBA00010617"/>
    </source>
</evidence>
<dbReference type="SUPFAM" id="SSF53474">
    <property type="entry name" value="alpha/beta-Hydrolases"/>
    <property type="match status" value="1"/>
</dbReference>
<evidence type="ECO:0000256" key="13">
    <source>
        <dbReference type="PIRSR" id="PIRSR602401-1"/>
    </source>
</evidence>
<dbReference type="Gene3D" id="1.10.630.10">
    <property type="entry name" value="Cytochrome P450"/>
    <property type="match status" value="1"/>
</dbReference>
<dbReference type="PROSITE" id="PS00086">
    <property type="entry name" value="CYTOCHROME_P450"/>
    <property type="match status" value="1"/>
</dbReference>
<comment type="similarity">
    <text evidence="4">Belongs to the cytochrome P450 family.</text>
</comment>
<evidence type="ECO:0000256" key="9">
    <source>
        <dbReference type="ARBA" id="ARBA00023002"/>
    </source>
</evidence>
<dbReference type="GO" id="GO:0016787">
    <property type="term" value="F:hydrolase activity"/>
    <property type="evidence" value="ECO:0007669"/>
    <property type="project" value="InterPro"/>
</dbReference>
<dbReference type="InterPro" id="IPR013094">
    <property type="entry name" value="AB_hydrolase_3"/>
</dbReference>
<dbReference type="InterPro" id="IPR036396">
    <property type="entry name" value="Cyt_P450_sf"/>
</dbReference>
<dbReference type="SUPFAM" id="SSF48264">
    <property type="entry name" value="Cytochrome P450"/>
    <property type="match status" value="1"/>
</dbReference>
<name>A0A5J5BBR0_9ASTE</name>
<keyword evidence="11" id="KW-0503">Monooxygenase</keyword>
<dbReference type="InterPro" id="IPR029058">
    <property type="entry name" value="AB_hydrolase_fold"/>
</dbReference>
<evidence type="ECO:0000259" key="14">
    <source>
        <dbReference type="Pfam" id="PF07859"/>
    </source>
</evidence>
<organism evidence="15 16">
    <name type="scientific">Nyssa sinensis</name>
    <dbReference type="NCBI Taxonomy" id="561372"/>
    <lineage>
        <taxon>Eukaryota</taxon>
        <taxon>Viridiplantae</taxon>
        <taxon>Streptophyta</taxon>
        <taxon>Embryophyta</taxon>
        <taxon>Tracheophyta</taxon>
        <taxon>Spermatophyta</taxon>
        <taxon>Magnoliopsida</taxon>
        <taxon>eudicotyledons</taxon>
        <taxon>Gunneridae</taxon>
        <taxon>Pentapetalae</taxon>
        <taxon>asterids</taxon>
        <taxon>Cornales</taxon>
        <taxon>Nyssaceae</taxon>
        <taxon>Nyssa</taxon>
    </lineage>
</organism>
<evidence type="ECO:0000256" key="6">
    <source>
        <dbReference type="ARBA" id="ARBA00022692"/>
    </source>
</evidence>
<dbReference type="Gene3D" id="3.40.50.1820">
    <property type="entry name" value="alpha/beta hydrolase"/>
    <property type="match status" value="1"/>
</dbReference>
<keyword evidence="6" id="KW-0812">Transmembrane</keyword>
<dbReference type="PANTHER" id="PTHR24298">
    <property type="entry name" value="FLAVONOID 3'-MONOOXYGENASE-RELATED"/>
    <property type="match status" value="1"/>
</dbReference>
<evidence type="ECO:0000313" key="15">
    <source>
        <dbReference type="EMBL" id="KAA8539850.1"/>
    </source>
</evidence>
<comment type="cofactor">
    <cofactor evidence="1 13">
        <name>heme</name>
        <dbReference type="ChEBI" id="CHEBI:30413"/>
    </cofactor>
</comment>
<dbReference type="Proteomes" id="UP000325577">
    <property type="component" value="Linkage Group LG14"/>
</dbReference>
<feature type="domain" description="Alpha/beta hydrolase fold-3" evidence="14">
    <location>
        <begin position="84"/>
        <end position="295"/>
    </location>
</feature>
<dbReference type="AlphaFoldDB" id="A0A5J5BBR0"/>
<dbReference type="Pfam" id="PF00067">
    <property type="entry name" value="p450"/>
    <property type="match status" value="1"/>
</dbReference>
<keyword evidence="7 13" id="KW-0479">Metal-binding</keyword>
<dbReference type="InterPro" id="IPR017972">
    <property type="entry name" value="Cyt_P450_CS"/>
</dbReference>
<evidence type="ECO:0000256" key="1">
    <source>
        <dbReference type="ARBA" id="ARBA00001971"/>
    </source>
</evidence>
<evidence type="ECO:0000256" key="10">
    <source>
        <dbReference type="ARBA" id="ARBA00023004"/>
    </source>
</evidence>
<proteinExistence type="inferred from homology"/>
<evidence type="ECO:0000256" key="8">
    <source>
        <dbReference type="ARBA" id="ARBA00022989"/>
    </source>
</evidence>
<evidence type="ECO:0000313" key="16">
    <source>
        <dbReference type="Proteomes" id="UP000325577"/>
    </source>
</evidence>
<feature type="binding site" description="axial binding residue" evidence="13">
    <location>
        <position position="755"/>
    </location>
    <ligand>
        <name>heme</name>
        <dbReference type="ChEBI" id="CHEBI:30413"/>
    </ligand>
    <ligandPart>
        <name>Fe</name>
        <dbReference type="ChEBI" id="CHEBI:18248"/>
    </ligandPart>
</feature>
<dbReference type="GO" id="GO:0016709">
    <property type="term" value="F:oxidoreductase activity, acting on paired donors, with incorporation or reduction of molecular oxygen, NAD(P)H as one donor, and incorporation of one atom of oxygen"/>
    <property type="evidence" value="ECO:0007669"/>
    <property type="project" value="TreeGrafter"/>
</dbReference>
<keyword evidence="8" id="KW-1133">Transmembrane helix</keyword>
<reference evidence="15 16" key="1">
    <citation type="submission" date="2019-09" db="EMBL/GenBank/DDBJ databases">
        <title>A chromosome-level genome assembly of the Chinese tupelo Nyssa sinensis.</title>
        <authorList>
            <person name="Yang X."/>
            <person name="Kang M."/>
            <person name="Yang Y."/>
            <person name="Xiong H."/>
            <person name="Wang M."/>
            <person name="Zhang Z."/>
            <person name="Wang Z."/>
            <person name="Wu H."/>
            <person name="Ma T."/>
            <person name="Liu J."/>
            <person name="Xi Z."/>
        </authorList>
    </citation>
    <scope>NUCLEOTIDE SEQUENCE [LARGE SCALE GENOMIC DNA]</scope>
    <source>
        <strain evidence="15">J267</strain>
        <tissue evidence="15">Leaf</tissue>
    </source>
</reference>